<reference evidence="4 5" key="1">
    <citation type="submission" date="2019-06" db="EMBL/GenBank/DDBJ databases">
        <title>Genome sequence of Ureibacillus terrenus.</title>
        <authorList>
            <person name="Maclea K.S."/>
            <person name="Simoes M."/>
        </authorList>
    </citation>
    <scope>NUCLEOTIDE SEQUENCE [LARGE SCALE GENOMIC DNA]</scope>
    <source>
        <strain evidence="4 5">ATCC BAA-384</strain>
    </source>
</reference>
<dbReference type="InterPro" id="IPR051168">
    <property type="entry name" value="AASS"/>
</dbReference>
<dbReference type="Gene3D" id="3.30.360.10">
    <property type="entry name" value="Dihydrodipicolinate Reductase, domain 2"/>
    <property type="match status" value="1"/>
</dbReference>
<dbReference type="SUPFAM" id="SSF51735">
    <property type="entry name" value="NAD(P)-binding Rossmann-fold domains"/>
    <property type="match status" value="1"/>
</dbReference>
<evidence type="ECO:0000259" key="3">
    <source>
        <dbReference type="Pfam" id="PF16653"/>
    </source>
</evidence>
<dbReference type="PANTHER" id="PTHR11133:SF22">
    <property type="entry name" value="ALPHA-AMINOADIPIC SEMIALDEHYDE SYNTHASE, MITOCHONDRIAL"/>
    <property type="match status" value="1"/>
</dbReference>
<keyword evidence="5" id="KW-1185">Reference proteome</keyword>
<dbReference type="RefSeq" id="WP_141601113.1">
    <property type="nucleotide sequence ID" value="NZ_JARMSB010000008.1"/>
</dbReference>
<proteinExistence type="predicted"/>
<gene>
    <name evidence="4" type="ORF">FKZ59_02270</name>
</gene>
<dbReference type="AlphaFoldDB" id="A0A540V5A9"/>
<dbReference type="InterPro" id="IPR005097">
    <property type="entry name" value="Sacchrp_dh_NADP-bd"/>
</dbReference>
<dbReference type="OrthoDB" id="9769367at2"/>
<dbReference type="InterPro" id="IPR032095">
    <property type="entry name" value="Sacchrp_dh-like_C"/>
</dbReference>
<sequence length="389" mass="43005">MKVVVLGAGLMGKEVARDLDNSDKVEKVFLADLDLAIATEFIQEANLQKTEAVQCDAENEEQLREVIAKGDVCVNALFYKYNEQVAKAAIDVGVHAVDLGGHIGNITENVLKLHEQAKEKNVTIIPDLGLAPGMINILVGYGASKLDKVDSIQLYVGGIPVKPEPPLNYTRVFSLEGVFDHYTQPSKIIRDGQLVEVDSLSGLEPIYFEQFGTLEAFYTSGGTSTLYKTFPNVKTLEYKTVRYKGHAEQFRLLRELGFFDQDNVVEVDGVKVKVRDVVREALKKKLYLGKKQDAVVLRAIIVGEKSGEQVTYEYETIIKREEDSDVTAMAKATAGTVASVAIMIGDGTISKRGVYPPETIVPGKEYIEKMNKRGVVIKETSHRSSIVKW</sequence>
<dbReference type="Pfam" id="PF16653">
    <property type="entry name" value="Sacchrp_dh_C"/>
    <property type="match status" value="1"/>
</dbReference>
<protein>
    <submittedName>
        <fullName evidence="4">Saccharopine dehydrogenase</fullName>
    </submittedName>
</protein>
<comment type="caution">
    <text evidence="4">The sequence shown here is derived from an EMBL/GenBank/DDBJ whole genome shotgun (WGS) entry which is preliminary data.</text>
</comment>
<dbReference type="SUPFAM" id="SSF55347">
    <property type="entry name" value="Glyceraldehyde-3-phosphate dehydrogenase-like, C-terminal domain"/>
    <property type="match status" value="1"/>
</dbReference>
<evidence type="ECO:0000259" key="2">
    <source>
        <dbReference type="Pfam" id="PF03435"/>
    </source>
</evidence>
<keyword evidence="1" id="KW-0560">Oxidoreductase</keyword>
<dbReference type="GO" id="GO:0016491">
    <property type="term" value="F:oxidoreductase activity"/>
    <property type="evidence" value="ECO:0007669"/>
    <property type="project" value="UniProtKB-KW"/>
</dbReference>
<organism evidence="4 5">
    <name type="scientific">Ureibacillus terrenus</name>
    <dbReference type="NCBI Taxonomy" id="118246"/>
    <lineage>
        <taxon>Bacteria</taxon>
        <taxon>Bacillati</taxon>
        <taxon>Bacillota</taxon>
        <taxon>Bacilli</taxon>
        <taxon>Bacillales</taxon>
        <taxon>Caryophanaceae</taxon>
        <taxon>Ureibacillus</taxon>
    </lineage>
</organism>
<dbReference type="EMBL" id="VIGD01000002">
    <property type="protein sequence ID" value="TQE91939.1"/>
    <property type="molecule type" value="Genomic_DNA"/>
</dbReference>
<evidence type="ECO:0000313" key="5">
    <source>
        <dbReference type="Proteomes" id="UP000315753"/>
    </source>
</evidence>
<dbReference type="InterPro" id="IPR036291">
    <property type="entry name" value="NAD(P)-bd_dom_sf"/>
</dbReference>
<evidence type="ECO:0000313" key="4">
    <source>
        <dbReference type="EMBL" id="TQE91939.1"/>
    </source>
</evidence>
<evidence type="ECO:0000256" key="1">
    <source>
        <dbReference type="ARBA" id="ARBA00023002"/>
    </source>
</evidence>
<accession>A0A540V5A9</accession>
<dbReference type="Proteomes" id="UP000315753">
    <property type="component" value="Unassembled WGS sequence"/>
</dbReference>
<name>A0A540V5A9_9BACL</name>
<feature type="domain" description="Saccharopine dehydrogenase NADP binding" evidence="2">
    <location>
        <begin position="3"/>
        <end position="125"/>
    </location>
</feature>
<feature type="domain" description="Saccharopine dehydrogenase-like C-terminal" evidence="3">
    <location>
        <begin position="129"/>
        <end position="375"/>
    </location>
</feature>
<dbReference type="PANTHER" id="PTHR11133">
    <property type="entry name" value="SACCHAROPINE DEHYDROGENASE"/>
    <property type="match status" value="1"/>
</dbReference>
<dbReference type="Gene3D" id="3.40.50.720">
    <property type="entry name" value="NAD(P)-binding Rossmann-like Domain"/>
    <property type="match status" value="1"/>
</dbReference>
<dbReference type="Pfam" id="PF03435">
    <property type="entry name" value="Sacchrp_dh_NADP"/>
    <property type="match status" value="1"/>
</dbReference>